<comment type="similarity">
    <text evidence="1">Belongs to the glycosyltransferase 2 family.</text>
</comment>
<evidence type="ECO:0000313" key="6">
    <source>
        <dbReference type="Proteomes" id="UP001595547"/>
    </source>
</evidence>
<protein>
    <submittedName>
        <fullName evidence="5">Glycosyltransferase family 2 protein</fullName>
        <ecNumber evidence="5">2.4.-.-</ecNumber>
    </submittedName>
</protein>
<dbReference type="RefSeq" id="WP_380073743.1">
    <property type="nucleotide sequence ID" value="NZ_JBHRTO010000001.1"/>
</dbReference>
<comment type="caution">
    <text evidence="5">The sequence shown here is derived from an EMBL/GenBank/DDBJ whole genome shotgun (WGS) entry which is preliminary data.</text>
</comment>
<dbReference type="Proteomes" id="UP001595547">
    <property type="component" value="Unassembled WGS sequence"/>
</dbReference>
<evidence type="ECO:0000313" key="5">
    <source>
        <dbReference type="EMBL" id="MFC3182162.1"/>
    </source>
</evidence>
<evidence type="ECO:0000256" key="2">
    <source>
        <dbReference type="ARBA" id="ARBA00022676"/>
    </source>
</evidence>
<dbReference type="InterPro" id="IPR001173">
    <property type="entry name" value="Glyco_trans_2-like"/>
</dbReference>
<organism evidence="5 6">
    <name type="scientific">Cypionkella sinensis</name>
    <dbReference type="NCBI Taxonomy" id="1756043"/>
    <lineage>
        <taxon>Bacteria</taxon>
        <taxon>Pseudomonadati</taxon>
        <taxon>Pseudomonadota</taxon>
        <taxon>Alphaproteobacteria</taxon>
        <taxon>Rhodobacterales</taxon>
        <taxon>Paracoccaceae</taxon>
        <taxon>Cypionkella</taxon>
    </lineage>
</organism>
<gene>
    <name evidence="5" type="ORF">ACFOGH_14260</name>
</gene>
<dbReference type="Pfam" id="PF00535">
    <property type="entry name" value="Glycos_transf_2"/>
    <property type="match status" value="1"/>
</dbReference>
<dbReference type="EC" id="2.4.-.-" evidence="5"/>
<proteinExistence type="inferred from homology"/>
<evidence type="ECO:0000256" key="1">
    <source>
        <dbReference type="ARBA" id="ARBA00006739"/>
    </source>
</evidence>
<sequence>MTLAASVIVVSRHRAAALVRCIVALTQQDHPNFEVIVVADPEAVDQVQTLGLPLKCVTFDEANISAARNAGLMMAAAPVVAFIDDDAVAEPTWLSRLIAPFADSRVTASTGFIRGRNGISYQWQACEVDQFGQDYPLPVTEPTLHANTQQRAVKTQGTNCAFRRDALLAIGGFDPAYRFYLDEADVNLRMVGMTAVIPDAQVHHGYLASSRRAANRVPLSLHDIAASTAIFLRRHAPAADLEAALKALSLRESARIAEHRRAGRINAAAELALLTSLTQGWAEGLARPLSVLAALDPTPPPLQPLNTGPRPGRILSGRFWQRRRLLVEAAASRDQITTVFVLTPTARPHKISFQTEGYWLQTGGIFGQSVRQGPRFRLISFRKRVAEEVARLAPYRPIA</sequence>
<keyword evidence="2 5" id="KW-0328">Glycosyltransferase</keyword>
<feature type="domain" description="Glycosyltransferase 2-like" evidence="4">
    <location>
        <begin position="6"/>
        <end position="167"/>
    </location>
</feature>
<keyword evidence="6" id="KW-1185">Reference proteome</keyword>
<dbReference type="PANTHER" id="PTHR43179:SF12">
    <property type="entry name" value="GALACTOFURANOSYLTRANSFERASE GLFT2"/>
    <property type="match status" value="1"/>
</dbReference>
<dbReference type="GO" id="GO:0016757">
    <property type="term" value="F:glycosyltransferase activity"/>
    <property type="evidence" value="ECO:0007669"/>
    <property type="project" value="UniProtKB-KW"/>
</dbReference>
<dbReference type="PANTHER" id="PTHR43179">
    <property type="entry name" value="RHAMNOSYLTRANSFERASE WBBL"/>
    <property type="match status" value="1"/>
</dbReference>
<evidence type="ECO:0000259" key="4">
    <source>
        <dbReference type="Pfam" id="PF00535"/>
    </source>
</evidence>
<dbReference type="InterPro" id="IPR029044">
    <property type="entry name" value="Nucleotide-diphossugar_trans"/>
</dbReference>
<dbReference type="Gene3D" id="3.90.550.10">
    <property type="entry name" value="Spore Coat Polysaccharide Biosynthesis Protein SpsA, Chain A"/>
    <property type="match status" value="1"/>
</dbReference>
<keyword evidence="3 5" id="KW-0808">Transferase</keyword>
<evidence type="ECO:0000256" key="3">
    <source>
        <dbReference type="ARBA" id="ARBA00022679"/>
    </source>
</evidence>
<dbReference type="EMBL" id="JBHRTO010000001">
    <property type="protein sequence ID" value="MFC3182162.1"/>
    <property type="molecule type" value="Genomic_DNA"/>
</dbReference>
<reference evidence="6" key="1">
    <citation type="journal article" date="2019" name="Int. J. Syst. Evol. Microbiol.">
        <title>The Global Catalogue of Microorganisms (GCM) 10K type strain sequencing project: providing services to taxonomists for standard genome sequencing and annotation.</title>
        <authorList>
            <consortium name="The Broad Institute Genomics Platform"/>
            <consortium name="The Broad Institute Genome Sequencing Center for Infectious Disease"/>
            <person name="Wu L."/>
            <person name="Ma J."/>
        </authorList>
    </citation>
    <scope>NUCLEOTIDE SEQUENCE [LARGE SCALE GENOMIC DNA]</scope>
    <source>
        <strain evidence="6">KCTC 52039</strain>
    </source>
</reference>
<dbReference type="SUPFAM" id="SSF53448">
    <property type="entry name" value="Nucleotide-diphospho-sugar transferases"/>
    <property type="match status" value="1"/>
</dbReference>
<name>A0ABV7J019_9RHOB</name>
<accession>A0ABV7J019</accession>